<reference evidence="13" key="1">
    <citation type="submission" date="2020-08" db="EMBL/GenBank/DDBJ databases">
        <authorList>
            <person name="Uke A."/>
            <person name="Chhe C."/>
            <person name="Baramee S."/>
            <person name="Kosugi A."/>
        </authorList>
    </citation>
    <scope>NUCLEOTIDE SEQUENCE</scope>
    <source>
        <strain evidence="13">DA-C8</strain>
    </source>
</reference>
<keyword evidence="8 12" id="KW-0472">Membrane</keyword>
<comment type="similarity">
    <text evidence="2">Belongs to the DsbB family. BdbC subfamily.</text>
</comment>
<dbReference type="RefSeq" id="WP_200965736.1">
    <property type="nucleotide sequence ID" value="NZ_BMAQ01000005.1"/>
</dbReference>
<dbReference type="EMBL" id="BMAQ01000005">
    <property type="protein sequence ID" value="GFR37456.1"/>
    <property type="molecule type" value="Genomic_DNA"/>
</dbReference>
<keyword evidence="7" id="KW-0560">Oxidoreductase</keyword>
<sequence>MGARRGFIQQYLLYFAWIVSLTATLGSLYFSEIRGFVPCQMCWMQRIFMYPLVFILGIAAYTDDRRIKKYVLPLTIIGGSISIYHYLLQKVPGLAGFQPCTQGVPCNAIYIDWLGFITIPFLALTAFTLITISMFLLDHRAAEEREETAEDADA</sequence>
<evidence type="ECO:0000256" key="7">
    <source>
        <dbReference type="ARBA" id="ARBA00023002"/>
    </source>
</evidence>
<feature type="transmembrane region" description="Helical" evidence="12">
    <location>
        <begin position="70"/>
        <end position="87"/>
    </location>
</feature>
<dbReference type="GO" id="GO:0016020">
    <property type="term" value="C:membrane"/>
    <property type="evidence" value="ECO:0007669"/>
    <property type="project" value="UniProtKB-SubCell"/>
</dbReference>
<evidence type="ECO:0000256" key="12">
    <source>
        <dbReference type="SAM" id="Phobius"/>
    </source>
</evidence>
<organism evidence="13 14">
    <name type="scientific">Insulibacter thermoxylanivorax</name>
    <dbReference type="NCBI Taxonomy" id="2749268"/>
    <lineage>
        <taxon>Bacteria</taxon>
        <taxon>Bacillati</taxon>
        <taxon>Bacillota</taxon>
        <taxon>Bacilli</taxon>
        <taxon>Bacillales</taxon>
        <taxon>Paenibacillaceae</taxon>
        <taxon>Insulibacter</taxon>
    </lineage>
</organism>
<reference evidence="13" key="2">
    <citation type="journal article" date="2021" name="Data Brief">
        <title>Draft genome sequence data of the facultative, thermophilic, xylanolytic bacterium Paenibacillus sp. strain DA-C8.</title>
        <authorList>
            <person name="Chhe C."/>
            <person name="Uke A."/>
            <person name="Baramee S."/>
            <person name="Ungkulpasvich U."/>
            <person name="Tachaapaikoon C."/>
            <person name="Pason P."/>
            <person name="Waeonukul R."/>
            <person name="Ratanakhanokchai K."/>
            <person name="Kosugi A."/>
        </authorList>
    </citation>
    <scope>NUCLEOTIDE SEQUENCE</scope>
    <source>
        <strain evidence="13">DA-C8</strain>
    </source>
</reference>
<dbReference type="AlphaFoldDB" id="A0A916QFA2"/>
<dbReference type="PIRSF" id="PIRSF036659">
    <property type="entry name" value="BdbC"/>
    <property type="match status" value="1"/>
</dbReference>
<evidence type="ECO:0000256" key="2">
    <source>
        <dbReference type="ARBA" id="ARBA00007602"/>
    </source>
</evidence>
<dbReference type="Gene3D" id="1.20.1550.10">
    <property type="entry name" value="DsbB-like"/>
    <property type="match status" value="1"/>
</dbReference>
<dbReference type="NCBIfam" id="NF002849">
    <property type="entry name" value="PRK03113.1"/>
    <property type="match status" value="1"/>
</dbReference>
<keyword evidence="10" id="KW-0143">Chaperone</keyword>
<feature type="transmembrane region" description="Helical" evidence="12">
    <location>
        <begin position="12"/>
        <end position="31"/>
    </location>
</feature>
<dbReference type="HAMAP" id="MF_00287">
    <property type="entry name" value="BdbC"/>
    <property type="match status" value="1"/>
</dbReference>
<dbReference type="Proteomes" id="UP000654993">
    <property type="component" value="Unassembled WGS sequence"/>
</dbReference>
<feature type="transmembrane region" description="Helical" evidence="12">
    <location>
        <begin position="113"/>
        <end position="137"/>
    </location>
</feature>
<keyword evidence="14" id="KW-1185">Reference proteome</keyword>
<keyword evidence="5" id="KW-0249">Electron transport</keyword>
<comment type="subcellular location">
    <subcellularLocation>
        <location evidence="1">Membrane</location>
        <topology evidence="1">Multi-pass membrane protein</topology>
    </subcellularLocation>
</comment>
<dbReference type="SUPFAM" id="SSF158442">
    <property type="entry name" value="DsbB-like"/>
    <property type="match status" value="1"/>
</dbReference>
<keyword evidence="6 12" id="KW-1133">Transmembrane helix</keyword>
<proteinExistence type="inferred from homology"/>
<evidence type="ECO:0000256" key="9">
    <source>
        <dbReference type="ARBA" id="ARBA00023157"/>
    </source>
</evidence>
<gene>
    <name evidence="13" type="primary">bdbC</name>
    <name evidence="13" type="ORF">PRECH8_07520</name>
</gene>
<keyword evidence="9" id="KW-1015">Disulfide bond</keyword>
<accession>A0A916QFA2</accession>
<evidence type="ECO:0000256" key="11">
    <source>
        <dbReference type="ARBA" id="ARBA00023284"/>
    </source>
</evidence>
<evidence type="ECO:0000256" key="8">
    <source>
        <dbReference type="ARBA" id="ARBA00023136"/>
    </source>
</evidence>
<dbReference type="Pfam" id="PF02600">
    <property type="entry name" value="DsbB"/>
    <property type="match status" value="1"/>
</dbReference>
<dbReference type="PANTHER" id="PTHR43469:SF1">
    <property type="entry name" value="SPBETA PROPHAGE-DERIVED DISULFIDE BOND FORMATION PROTEIN B"/>
    <property type="match status" value="1"/>
</dbReference>
<evidence type="ECO:0000256" key="1">
    <source>
        <dbReference type="ARBA" id="ARBA00004141"/>
    </source>
</evidence>
<evidence type="ECO:0000256" key="4">
    <source>
        <dbReference type="ARBA" id="ARBA00022692"/>
    </source>
</evidence>
<dbReference type="GO" id="GO:0015035">
    <property type="term" value="F:protein-disulfide reductase activity"/>
    <property type="evidence" value="ECO:0007669"/>
    <property type="project" value="InterPro"/>
</dbReference>
<dbReference type="InterPro" id="IPR003752">
    <property type="entry name" value="DiS_bond_form_DsbB/BdbC"/>
</dbReference>
<evidence type="ECO:0000256" key="3">
    <source>
        <dbReference type="ARBA" id="ARBA00022448"/>
    </source>
</evidence>
<feature type="transmembrane region" description="Helical" evidence="12">
    <location>
        <begin position="43"/>
        <end position="61"/>
    </location>
</feature>
<keyword evidence="3" id="KW-0813">Transport</keyword>
<dbReference type="InterPro" id="IPR012187">
    <property type="entry name" value="Disulphide_bond_form_BdbC"/>
</dbReference>
<evidence type="ECO:0000256" key="5">
    <source>
        <dbReference type="ARBA" id="ARBA00022982"/>
    </source>
</evidence>
<dbReference type="GO" id="GO:0006457">
    <property type="term" value="P:protein folding"/>
    <property type="evidence" value="ECO:0007669"/>
    <property type="project" value="InterPro"/>
</dbReference>
<dbReference type="PANTHER" id="PTHR43469">
    <property type="entry name" value="DISULFIDE FORMATION PROTEIN-RELATED"/>
    <property type="match status" value="1"/>
</dbReference>
<name>A0A916QFA2_9BACL</name>
<evidence type="ECO:0000256" key="10">
    <source>
        <dbReference type="ARBA" id="ARBA00023186"/>
    </source>
</evidence>
<evidence type="ECO:0000256" key="6">
    <source>
        <dbReference type="ARBA" id="ARBA00022989"/>
    </source>
</evidence>
<protein>
    <submittedName>
        <fullName evidence="13">Disulfide bond formation protein C</fullName>
    </submittedName>
</protein>
<keyword evidence="11" id="KW-0676">Redox-active center</keyword>
<evidence type="ECO:0000313" key="14">
    <source>
        <dbReference type="Proteomes" id="UP000654993"/>
    </source>
</evidence>
<evidence type="ECO:0000313" key="13">
    <source>
        <dbReference type="EMBL" id="GFR37456.1"/>
    </source>
</evidence>
<dbReference type="InterPro" id="IPR023380">
    <property type="entry name" value="DsbB-like_sf"/>
</dbReference>
<comment type="caution">
    <text evidence="13">The sequence shown here is derived from an EMBL/GenBank/DDBJ whole genome shotgun (WGS) entry which is preliminary data.</text>
</comment>
<keyword evidence="4 12" id="KW-0812">Transmembrane</keyword>